<evidence type="ECO:0000313" key="6">
    <source>
        <dbReference type="Proteomes" id="UP000756132"/>
    </source>
</evidence>
<evidence type="ECO:0000256" key="1">
    <source>
        <dbReference type="ARBA" id="ARBA00022603"/>
    </source>
</evidence>
<dbReference type="InterPro" id="IPR036388">
    <property type="entry name" value="WH-like_DNA-bd_sf"/>
</dbReference>
<dbReference type="InterPro" id="IPR029063">
    <property type="entry name" value="SAM-dependent_MTases_sf"/>
</dbReference>
<protein>
    <submittedName>
        <fullName evidence="5">O-methyltransferase CTB2</fullName>
    </submittedName>
</protein>
<dbReference type="InterPro" id="IPR036390">
    <property type="entry name" value="WH_DNA-bd_sf"/>
</dbReference>
<evidence type="ECO:0000256" key="2">
    <source>
        <dbReference type="ARBA" id="ARBA00022679"/>
    </source>
</evidence>
<accession>A0A9Q8USU0</accession>
<dbReference type="RefSeq" id="XP_047765570.1">
    <property type="nucleotide sequence ID" value="XM_047910557.1"/>
</dbReference>
<dbReference type="Pfam" id="PF00891">
    <property type="entry name" value="Methyltransf_2"/>
    <property type="match status" value="1"/>
</dbReference>
<dbReference type="SUPFAM" id="SSF53335">
    <property type="entry name" value="S-adenosyl-L-methionine-dependent methyltransferases"/>
    <property type="match status" value="1"/>
</dbReference>
<dbReference type="InterPro" id="IPR016461">
    <property type="entry name" value="COMT-like"/>
</dbReference>
<keyword evidence="6" id="KW-1185">Reference proteome</keyword>
<dbReference type="InterPro" id="IPR001077">
    <property type="entry name" value="COMT_C"/>
</dbReference>
<dbReference type="GO" id="GO:0032259">
    <property type="term" value="P:methylation"/>
    <property type="evidence" value="ECO:0007669"/>
    <property type="project" value="UniProtKB-KW"/>
</dbReference>
<dbReference type="OMA" id="CRFILHD"/>
<reference evidence="5" key="2">
    <citation type="journal article" date="2022" name="Microb. Genom.">
        <title>A chromosome-scale genome assembly of the tomato pathogen Cladosporium fulvum reveals a compartmentalized genome architecture and the presence of a dispensable chromosome.</title>
        <authorList>
            <person name="Zaccaron A.Z."/>
            <person name="Chen L.H."/>
            <person name="Samaras A."/>
            <person name="Stergiopoulos I."/>
        </authorList>
    </citation>
    <scope>NUCLEOTIDE SEQUENCE</scope>
    <source>
        <strain evidence="5">Race5_Kim</strain>
    </source>
</reference>
<dbReference type="Proteomes" id="UP000756132">
    <property type="component" value="Chromosome 8"/>
</dbReference>
<gene>
    <name evidence="5" type="ORF">CLAFUR5_11409</name>
</gene>
<proteinExistence type="predicted"/>
<reference evidence="5" key="1">
    <citation type="submission" date="2021-12" db="EMBL/GenBank/DDBJ databases">
        <authorList>
            <person name="Zaccaron A."/>
            <person name="Stergiopoulos I."/>
        </authorList>
    </citation>
    <scope>NUCLEOTIDE SEQUENCE</scope>
    <source>
        <strain evidence="5">Race5_Kim</strain>
    </source>
</reference>
<organism evidence="5 6">
    <name type="scientific">Passalora fulva</name>
    <name type="common">Tomato leaf mold</name>
    <name type="synonym">Cladosporium fulvum</name>
    <dbReference type="NCBI Taxonomy" id="5499"/>
    <lineage>
        <taxon>Eukaryota</taxon>
        <taxon>Fungi</taxon>
        <taxon>Dikarya</taxon>
        <taxon>Ascomycota</taxon>
        <taxon>Pezizomycotina</taxon>
        <taxon>Dothideomycetes</taxon>
        <taxon>Dothideomycetidae</taxon>
        <taxon>Mycosphaerellales</taxon>
        <taxon>Mycosphaerellaceae</taxon>
        <taxon>Fulvia</taxon>
    </lineage>
</organism>
<dbReference type="Gene3D" id="3.40.50.150">
    <property type="entry name" value="Vaccinia Virus protein VP39"/>
    <property type="match status" value="1"/>
</dbReference>
<dbReference type="AlphaFoldDB" id="A0A9Q8USU0"/>
<dbReference type="OrthoDB" id="2410195at2759"/>
<dbReference type="SUPFAM" id="SSF46785">
    <property type="entry name" value="Winged helix' DNA-binding domain"/>
    <property type="match status" value="1"/>
</dbReference>
<dbReference type="PROSITE" id="PS51683">
    <property type="entry name" value="SAM_OMT_II"/>
    <property type="match status" value="1"/>
</dbReference>
<dbReference type="PANTHER" id="PTHR43712:SF16">
    <property type="entry name" value="O-METHYLTRANSFERASE ELCB"/>
    <property type="match status" value="1"/>
</dbReference>
<dbReference type="Gene3D" id="1.10.10.10">
    <property type="entry name" value="Winged helix-like DNA-binding domain superfamily/Winged helix DNA-binding domain"/>
    <property type="match status" value="1"/>
</dbReference>
<evidence type="ECO:0000256" key="3">
    <source>
        <dbReference type="ARBA" id="ARBA00022691"/>
    </source>
</evidence>
<evidence type="ECO:0000313" key="5">
    <source>
        <dbReference type="EMBL" id="UJO21204.1"/>
    </source>
</evidence>
<keyword evidence="3" id="KW-0949">S-adenosyl-L-methionine</keyword>
<dbReference type="KEGG" id="ffu:CLAFUR5_11409"/>
<feature type="domain" description="O-methyltransferase C-terminal" evidence="4">
    <location>
        <begin position="263"/>
        <end position="412"/>
    </location>
</feature>
<sequence length="485" mass="53308">MVAGRVEADEFFELLGTLNTSALEWRNFIAKNQGQRTVSLKQPAPTVPLTPENAPFHESKSTLLEAANQLIRLVRGPREALLALSFEHCATTSLQVALKYKFAAHIPLHGTTTYAKIAQDVGQGVSTALVERIVQHCASFGLFDAIPGGYVGHNDVSALLVTDPDIEAWMYLNATIAFPAGANVPKAIEQYGYSMEANESAYGISIGRKISQFSHFREPDNLKNHEMFARAMRGIAKGGAYDIGHVIDGGYPWHLLQEGNGHLVVDVGGGPGHVIMGLAKKYPELRFEVQDLPETVEVGAQACEESLRPRIAFRAHDFMTPQPKHKVDQEGIVYFCRFILHDWSDKYAREIVQQLAYGLRENDRIILNDVVVPEPGQELREIERRMHDRDLLMLMNLNGRERTISAFQEICQSVTPKLTVANVCRPKQGELSLIEITLDGAQATVNGRGATHVNGNGVAHVNGNGVNGHTNGYTNGHTNGVNGVH</sequence>
<dbReference type="GeneID" id="71991287"/>
<keyword evidence="2" id="KW-0808">Transferase</keyword>
<dbReference type="EMBL" id="CP090170">
    <property type="protein sequence ID" value="UJO21204.1"/>
    <property type="molecule type" value="Genomic_DNA"/>
</dbReference>
<name>A0A9Q8USU0_PASFU</name>
<evidence type="ECO:0000259" key="4">
    <source>
        <dbReference type="Pfam" id="PF00891"/>
    </source>
</evidence>
<keyword evidence="1" id="KW-0489">Methyltransferase</keyword>
<dbReference type="PANTHER" id="PTHR43712">
    <property type="entry name" value="PUTATIVE (AFU_ORTHOLOGUE AFUA_4G14580)-RELATED"/>
    <property type="match status" value="1"/>
</dbReference>
<dbReference type="GO" id="GO:0008171">
    <property type="term" value="F:O-methyltransferase activity"/>
    <property type="evidence" value="ECO:0007669"/>
    <property type="project" value="InterPro"/>
</dbReference>